<organism evidence="12 13">
    <name type="scientific">Candidatus Planktophila sulfonica</name>
    <dbReference type="NCBI Taxonomy" id="1884904"/>
    <lineage>
        <taxon>Bacteria</taxon>
        <taxon>Bacillati</taxon>
        <taxon>Actinomycetota</taxon>
        <taxon>Actinomycetes</taxon>
        <taxon>Candidatus Nanopelagicales</taxon>
        <taxon>Candidatus Nanopelagicaceae</taxon>
        <taxon>Candidatus Planktophila</taxon>
    </lineage>
</organism>
<dbReference type="GO" id="GO:0006885">
    <property type="term" value="P:regulation of pH"/>
    <property type="evidence" value="ECO:0007669"/>
    <property type="project" value="InterPro"/>
</dbReference>
<dbReference type="Pfam" id="PF06965">
    <property type="entry name" value="Na_H_antiport_1"/>
    <property type="match status" value="2"/>
</dbReference>
<feature type="transmembrane region" description="Helical" evidence="11">
    <location>
        <begin position="134"/>
        <end position="155"/>
    </location>
</feature>
<dbReference type="EMBL" id="CP016773">
    <property type="protein sequence ID" value="ASY16061.1"/>
    <property type="molecule type" value="Genomic_DNA"/>
</dbReference>
<feature type="transmembrane region" description="Helical" evidence="11">
    <location>
        <begin position="236"/>
        <end position="257"/>
    </location>
</feature>
<dbReference type="AlphaFoldDB" id="A0A249KGZ2"/>
<evidence type="ECO:0000256" key="1">
    <source>
        <dbReference type="ARBA" id="ARBA00004429"/>
    </source>
</evidence>
<dbReference type="PANTHER" id="PTHR30341">
    <property type="entry name" value="SODIUM ION/PROTON ANTIPORTER NHAA-RELATED"/>
    <property type="match status" value="1"/>
</dbReference>
<accession>A0A249KGZ2</accession>
<evidence type="ECO:0000256" key="10">
    <source>
        <dbReference type="ARBA" id="ARBA00023201"/>
    </source>
</evidence>
<proteinExistence type="predicted"/>
<name>A0A249KGZ2_9ACTN</name>
<gene>
    <name evidence="12" type="ORF">A1sIA56_03965</name>
</gene>
<dbReference type="GO" id="GO:0015385">
    <property type="term" value="F:sodium:proton antiporter activity"/>
    <property type="evidence" value="ECO:0007669"/>
    <property type="project" value="TreeGrafter"/>
</dbReference>
<evidence type="ECO:0000256" key="4">
    <source>
        <dbReference type="ARBA" id="ARBA00022475"/>
    </source>
</evidence>
<protein>
    <submittedName>
        <fullName evidence="12">Na+:H+ antiporter, NhaA family</fullName>
    </submittedName>
</protein>
<reference evidence="12 13" key="1">
    <citation type="submission" date="2016-07" db="EMBL/GenBank/DDBJ databases">
        <title>High microdiversification within the ubiquitous acI lineage of Actinobacteria.</title>
        <authorList>
            <person name="Neuenschwander S.M."/>
            <person name="Salcher M."/>
            <person name="Ghai R."/>
            <person name="Pernthaler J."/>
        </authorList>
    </citation>
    <scope>NUCLEOTIDE SEQUENCE [LARGE SCALE GENOMIC DNA]</scope>
    <source>
        <strain evidence="12">MMS-IA-56</strain>
    </source>
</reference>
<dbReference type="Proteomes" id="UP000217215">
    <property type="component" value="Chromosome"/>
</dbReference>
<keyword evidence="3" id="KW-0050">Antiport</keyword>
<dbReference type="InterPro" id="IPR004670">
    <property type="entry name" value="NhaA"/>
</dbReference>
<evidence type="ECO:0000256" key="2">
    <source>
        <dbReference type="ARBA" id="ARBA00022448"/>
    </source>
</evidence>
<feature type="transmembrane region" description="Helical" evidence="11">
    <location>
        <begin position="202"/>
        <end position="224"/>
    </location>
</feature>
<evidence type="ECO:0000313" key="13">
    <source>
        <dbReference type="Proteomes" id="UP000217215"/>
    </source>
</evidence>
<feature type="transmembrane region" description="Helical" evidence="11">
    <location>
        <begin position="81"/>
        <end position="105"/>
    </location>
</feature>
<keyword evidence="6 11" id="KW-1133">Transmembrane helix</keyword>
<evidence type="ECO:0000256" key="3">
    <source>
        <dbReference type="ARBA" id="ARBA00022449"/>
    </source>
</evidence>
<feature type="transmembrane region" description="Helical" evidence="11">
    <location>
        <begin position="111"/>
        <end position="127"/>
    </location>
</feature>
<keyword evidence="4" id="KW-1003">Cell membrane</keyword>
<evidence type="ECO:0000256" key="5">
    <source>
        <dbReference type="ARBA" id="ARBA00022692"/>
    </source>
</evidence>
<keyword evidence="5 11" id="KW-0812">Transmembrane</keyword>
<evidence type="ECO:0000256" key="7">
    <source>
        <dbReference type="ARBA" id="ARBA00023053"/>
    </source>
</evidence>
<keyword evidence="7" id="KW-0915">Sodium</keyword>
<comment type="subcellular location">
    <subcellularLocation>
        <location evidence="1">Cell inner membrane</location>
        <topology evidence="1">Multi-pass membrane protein</topology>
    </subcellularLocation>
</comment>
<dbReference type="KEGG" id="psuf:A1sIA56_03965"/>
<keyword evidence="2" id="KW-0813">Transport</keyword>
<dbReference type="GO" id="GO:0005886">
    <property type="term" value="C:plasma membrane"/>
    <property type="evidence" value="ECO:0007669"/>
    <property type="project" value="UniProtKB-SubCell"/>
</dbReference>
<dbReference type="OrthoDB" id="117402at2"/>
<sequence length="264" mass="28467">MVSEALTFLFFLLIGLEIREGLQRPKDALLPAISALGGMLFPALIFFALIPDSQAWAVAMPTDVALAIGALSILGKRVNPAVRLFLLTLAVADDFFSLVVIGVFFSDDLHLASAIYTLGAASIGFLLPMRHRLIAFLSPFATFVIIPVYISINLLTKLDFSMVTEEISVAIVFARVLGKVLGITLFAYLLTRFTTIRLPESLSLKEVVGVGFLAGMGLTVSIVIAEITLDSPSELAQVRMGLFLAAIASGLLGVLWLKRFHVAQ</sequence>
<feature type="transmembrane region" description="Helical" evidence="11">
    <location>
        <begin position="56"/>
        <end position="74"/>
    </location>
</feature>
<feature type="transmembrane region" description="Helical" evidence="11">
    <location>
        <begin position="167"/>
        <end position="190"/>
    </location>
</feature>
<dbReference type="InterPro" id="IPR023171">
    <property type="entry name" value="Na/H_antiporter_dom_sf"/>
</dbReference>
<feature type="transmembrane region" description="Helical" evidence="11">
    <location>
        <begin position="6"/>
        <end position="22"/>
    </location>
</feature>
<keyword evidence="13" id="KW-1185">Reference proteome</keyword>
<dbReference type="Gene3D" id="1.20.1530.10">
    <property type="entry name" value="Na+/H+ antiporter like domain"/>
    <property type="match status" value="1"/>
</dbReference>
<evidence type="ECO:0000256" key="6">
    <source>
        <dbReference type="ARBA" id="ARBA00022989"/>
    </source>
</evidence>
<dbReference type="RefSeq" id="WP_095673654.1">
    <property type="nucleotide sequence ID" value="NZ_CP016773.1"/>
</dbReference>
<dbReference type="PANTHER" id="PTHR30341:SF0">
    <property type="entry name" value="NA(+)_H(+) ANTIPORTER NHAA"/>
    <property type="match status" value="1"/>
</dbReference>
<keyword evidence="10" id="KW-0739">Sodium transport</keyword>
<evidence type="ECO:0000256" key="8">
    <source>
        <dbReference type="ARBA" id="ARBA00023065"/>
    </source>
</evidence>
<keyword evidence="8" id="KW-0406">Ion transport</keyword>
<evidence type="ECO:0000256" key="11">
    <source>
        <dbReference type="SAM" id="Phobius"/>
    </source>
</evidence>
<evidence type="ECO:0000256" key="9">
    <source>
        <dbReference type="ARBA" id="ARBA00023136"/>
    </source>
</evidence>
<feature type="transmembrane region" description="Helical" evidence="11">
    <location>
        <begin position="29"/>
        <end position="50"/>
    </location>
</feature>
<keyword evidence="9 11" id="KW-0472">Membrane</keyword>
<evidence type="ECO:0000313" key="12">
    <source>
        <dbReference type="EMBL" id="ASY16061.1"/>
    </source>
</evidence>